<keyword evidence="13" id="KW-0675">Receptor</keyword>
<feature type="chain" id="PRO_5045957289" evidence="10">
    <location>
        <begin position="27"/>
        <end position="1063"/>
    </location>
</feature>
<reference evidence="13 14" key="1">
    <citation type="submission" date="2021-03" db="EMBL/GenBank/DDBJ databases">
        <title>Aliifodinibius sp. nov., a new bacterium isolated from saline soil.</title>
        <authorList>
            <person name="Galisteo C."/>
            <person name="De La Haba R."/>
            <person name="Sanchez-Porro C."/>
            <person name="Ventosa A."/>
        </authorList>
    </citation>
    <scope>NUCLEOTIDE SEQUENCE [LARGE SCALE GENOMIC DNA]</scope>
    <source>
        <strain evidence="13 14">1BSP15-2V2</strain>
    </source>
</reference>
<dbReference type="Pfam" id="PF13715">
    <property type="entry name" value="CarbopepD_reg_2"/>
    <property type="match status" value="1"/>
</dbReference>
<keyword evidence="4 8" id="KW-0812">Transmembrane</keyword>
<evidence type="ECO:0000256" key="4">
    <source>
        <dbReference type="ARBA" id="ARBA00022692"/>
    </source>
</evidence>
<dbReference type="EMBL" id="JAGGJA010000017">
    <property type="protein sequence ID" value="MCW9708819.1"/>
    <property type="molecule type" value="Genomic_DNA"/>
</dbReference>
<evidence type="ECO:0000256" key="9">
    <source>
        <dbReference type="RuleBase" id="RU003357"/>
    </source>
</evidence>
<dbReference type="InterPro" id="IPR036942">
    <property type="entry name" value="Beta-barrel_TonB_sf"/>
</dbReference>
<dbReference type="PROSITE" id="PS52016">
    <property type="entry name" value="TONB_DEPENDENT_REC_3"/>
    <property type="match status" value="1"/>
</dbReference>
<protein>
    <submittedName>
        <fullName evidence="13">TonB-dependent receptor</fullName>
    </submittedName>
</protein>
<dbReference type="Pfam" id="PF00593">
    <property type="entry name" value="TonB_dep_Rec_b-barrel"/>
    <property type="match status" value="1"/>
</dbReference>
<organism evidence="13 14">
    <name type="scientific">Fodinibius salsisoli</name>
    <dbReference type="NCBI Taxonomy" id="2820877"/>
    <lineage>
        <taxon>Bacteria</taxon>
        <taxon>Pseudomonadati</taxon>
        <taxon>Balneolota</taxon>
        <taxon>Balneolia</taxon>
        <taxon>Balneolales</taxon>
        <taxon>Balneolaceae</taxon>
        <taxon>Fodinibius</taxon>
    </lineage>
</organism>
<keyword evidence="3 8" id="KW-1134">Transmembrane beta strand</keyword>
<keyword evidence="10" id="KW-0732">Signal</keyword>
<dbReference type="InterPro" id="IPR012910">
    <property type="entry name" value="Plug_dom"/>
</dbReference>
<dbReference type="NCBIfam" id="TIGR04056">
    <property type="entry name" value="OMP_RagA_SusC"/>
    <property type="match status" value="1"/>
</dbReference>
<evidence type="ECO:0000256" key="6">
    <source>
        <dbReference type="ARBA" id="ARBA00023136"/>
    </source>
</evidence>
<dbReference type="Gene3D" id="2.60.40.1120">
    <property type="entry name" value="Carboxypeptidase-like, regulatory domain"/>
    <property type="match status" value="1"/>
</dbReference>
<accession>A0ABT3PSH9</accession>
<name>A0ABT3PSH9_9BACT</name>
<dbReference type="SUPFAM" id="SSF49464">
    <property type="entry name" value="Carboxypeptidase regulatory domain-like"/>
    <property type="match status" value="1"/>
</dbReference>
<evidence type="ECO:0000256" key="2">
    <source>
        <dbReference type="ARBA" id="ARBA00022448"/>
    </source>
</evidence>
<evidence type="ECO:0000256" key="1">
    <source>
        <dbReference type="ARBA" id="ARBA00004571"/>
    </source>
</evidence>
<dbReference type="NCBIfam" id="TIGR04057">
    <property type="entry name" value="SusC_RagA_signa"/>
    <property type="match status" value="1"/>
</dbReference>
<evidence type="ECO:0000313" key="13">
    <source>
        <dbReference type="EMBL" id="MCW9708819.1"/>
    </source>
</evidence>
<dbReference type="InterPro" id="IPR008969">
    <property type="entry name" value="CarboxyPept-like_regulatory"/>
</dbReference>
<dbReference type="Gene3D" id="2.170.130.10">
    <property type="entry name" value="TonB-dependent receptor, plug domain"/>
    <property type="match status" value="1"/>
</dbReference>
<dbReference type="InterPro" id="IPR023996">
    <property type="entry name" value="TonB-dep_OMP_SusC/RagA"/>
</dbReference>
<dbReference type="InterPro" id="IPR039426">
    <property type="entry name" value="TonB-dep_rcpt-like"/>
</dbReference>
<evidence type="ECO:0000256" key="3">
    <source>
        <dbReference type="ARBA" id="ARBA00022452"/>
    </source>
</evidence>
<dbReference type="SUPFAM" id="SSF56935">
    <property type="entry name" value="Porins"/>
    <property type="match status" value="1"/>
</dbReference>
<evidence type="ECO:0000259" key="11">
    <source>
        <dbReference type="Pfam" id="PF00593"/>
    </source>
</evidence>
<comment type="subcellular location">
    <subcellularLocation>
        <location evidence="1 8">Cell outer membrane</location>
        <topology evidence="1 8">Multi-pass membrane protein</topology>
    </subcellularLocation>
</comment>
<dbReference type="Pfam" id="PF07715">
    <property type="entry name" value="Plug"/>
    <property type="match status" value="1"/>
</dbReference>
<evidence type="ECO:0000256" key="7">
    <source>
        <dbReference type="ARBA" id="ARBA00023237"/>
    </source>
</evidence>
<dbReference type="RefSeq" id="WP_265767628.1">
    <property type="nucleotide sequence ID" value="NZ_JAGGJA010000017.1"/>
</dbReference>
<keyword evidence="2 8" id="KW-0813">Transport</keyword>
<dbReference type="Proteomes" id="UP001207918">
    <property type="component" value="Unassembled WGS sequence"/>
</dbReference>
<evidence type="ECO:0000313" key="14">
    <source>
        <dbReference type="Proteomes" id="UP001207918"/>
    </source>
</evidence>
<evidence type="ECO:0000256" key="5">
    <source>
        <dbReference type="ARBA" id="ARBA00023077"/>
    </source>
</evidence>
<dbReference type="InterPro" id="IPR023997">
    <property type="entry name" value="TonB-dep_OMP_SusC/RagA_CS"/>
</dbReference>
<comment type="caution">
    <text evidence="13">The sequence shown here is derived from an EMBL/GenBank/DDBJ whole genome shotgun (WGS) entry which is preliminary data.</text>
</comment>
<feature type="domain" description="TonB-dependent receptor plug" evidence="12">
    <location>
        <begin position="122"/>
        <end position="229"/>
    </location>
</feature>
<gene>
    <name evidence="13" type="ORF">J6I44_18305</name>
</gene>
<proteinExistence type="inferred from homology"/>
<evidence type="ECO:0000259" key="12">
    <source>
        <dbReference type="Pfam" id="PF07715"/>
    </source>
</evidence>
<keyword evidence="5 9" id="KW-0798">TonB box</keyword>
<keyword evidence="6 8" id="KW-0472">Membrane</keyword>
<feature type="signal peptide" evidence="10">
    <location>
        <begin position="1"/>
        <end position="26"/>
    </location>
</feature>
<dbReference type="InterPro" id="IPR000531">
    <property type="entry name" value="Beta-barrel_TonB"/>
</dbReference>
<sequence length="1063" mass="116805">MKTQLRLVQILVVCLILLGQANISKAQDQLTVKGTVTVQESGNTLPGVNVVVKGTTQGTSTGANGHYEIMVSENDTLVFSAVGFATQEVAVAGRSAIDIAMVASVAELDEMVVIGYGEQSRKTLTTSVAKMDTSVLNNVPFANVSSALQGSVSGLRVQTTTGQPGASPQVVLRGGTSISNPDGATPLYIVDGVKKSNLNDISSNNIESIQVLKDAASTAIYGARASNGVIIVETKSGQRGTTQINYRSSIQMSQLGDFYDLGTAREYIKFARMGMAATGEKHPEFLGRLDMANGFGTGNDLTKNTAFTTQYLTPDNEHKLNEGWQSMPDPLDPSQTIIFKSTDWQDKLFRTAMTTNHYLSASGGSEVATYRVGAGYLSNEGAAIQTGYRRLNFDASGSVKVRENIDVNANVNFSNSSDEQVFNINQIFQRSLALPSTAKFRYEDGTLAPGQNRSIGNPVYHLNRSVSENNLNRLTLGLNAHWQIADNLSFEPSASLYTVQGIDNEFQKSYFFSANQFIDSRDASGSHSLFWQRELDGVFTYDNTFGQDHNFSAKAGFSYFDRKNYSLFAAGRGAATDNIPTLNASSEETAVSSSTSHQVIAGYFGRISYDYNQKYLLSASGRYDGASNLGGNNKWGFFPGVSVGWNVHEEKFWSSIPDVASSFKLRGSYGVTGNISGLSDFHAQGQYSVGSEYNGQPMVTSTRLPNQDLKWERSRTVDVGFDLGLFNDQVTVLFDYYRRVTDDLLQSLELPQYTGFTSILTNLGSLENKGVEFEIQGDVIQNRSGFNWSLGANASYNQNKILELPENDNENNRIGGILVYDRSSGEYVYKGGLQEGGRLGDLFAYQQLGIYATDEEAANGPTDELVAGSDKTKFAGDVRWLDKDDNGTIDSRDRVYAGNILPNWTGGFSNTFSYKNLSLIVRTDFALGHTIYNESLARFNGQFQGDINISKEVVNQSWLSDRRQTDVPRYYWADQLAQNNLFRGNTRYYEKGDYLALREITLSYTLPTRWVKTLGIRNVRAYATGNNLHYFTNYKGLLPEEGGQDSGRYPNPQSFIFGINVGL</sequence>
<keyword evidence="14" id="KW-1185">Reference proteome</keyword>
<dbReference type="InterPro" id="IPR037066">
    <property type="entry name" value="Plug_dom_sf"/>
</dbReference>
<comment type="similarity">
    <text evidence="8 9">Belongs to the TonB-dependent receptor family.</text>
</comment>
<evidence type="ECO:0000256" key="10">
    <source>
        <dbReference type="SAM" id="SignalP"/>
    </source>
</evidence>
<feature type="domain" description="TonB-dependent receptor-like beta-barrel" evidence="11">
    <location>
        <begin position="438"/>
        <end position="816"/>
    </location>
</feature>
<dbReference type="Gene3D" id="2.40.170.20">
    <property type="entry name" value="TonB-dependent receptor, beta-barrel domain"/>
    <property type="match status" value="1"/>
</dbReference>
<keyword evidence="7 8" id="KW-0998">Cell outer membrane</keyword>
<evidence type="ECO:0000256" key="8">
    <source>
        <dbReference type="PROSITE-ProRule" id="PRU01360"/>
    </source>
</evidence>